<evidence type="ECO:0000313" key="2">
    <source>
        <dbReference type="Proteomes" id="UP000580250"/>
    </source>
</evidence>
<comment type="caution">
    <text evidence="1">The sequence shown here is derived from an EMBL/GenBank/DDBJ whole genome shotgun (WGS) entry which is preliminary data.</text>
</comment>
<name>A0A6V7XGV5_MELEN</name>
<evidence type="ECO:0000313" key="1">
    <source>
        <dbReference type="EMBL" id="CAD2198576.1"/>
    </source>
</evidence>
<organism evidence="1 2">
    <name type="scientific">Meloidogyne enterolobii</name>
    <name type="common">Root-knot nematode worm</name>
    <name type="synonym">Meloidogyne mayaguensis</name>
    <dbReference type="NCBI Taxonomy" id="390850"/>
    <lineage>
        <taxon>Eukaryota</taxon>
        <taxon>Metazoa</taxon>
        <taxon>Ecdysozoa</taxon>
        <taxon>Nematoda</taxon>
        <taxon>Chromadorea</taxon>
        <taxon>Rhabditida</taxon>
        <taxon>Tylenchina</taxon>
        <taxon>Tylenchomorpha</taxon>
        <taxon>Tylenchoidea</taxon>
        <taxon>Meloidogynidae</taxon>
        <taxon>Meloidogyninae</taxon>
        <taxon>Meloidogyne</taxon>
    </lineage>
</organism>
<dbReference type="Proteomes" id="UP000580250">
    <property type="component" value="Unassembled WGS sequence"/>
</dbReference>
<dbReference type="EMBL" id="CAJEWN010001578">
    <property type="protein sequence ID" value="CAD2198576.1"/>
    <property type="molecule type" value="Genomic_DNA"/>
</dbReference>
<accession>A0A6V7XGV5</accession>
<sequence length="41" mass="4738">MMMLKDLRKNIPKDLKKLRGLPRMAFLSMCLSTKTLSLKSV</sequence>
<reference evidence="1 2" key="1">
    <citation type="submission" date="2020-08" db="EMBL/GenBank/DDBJ databases">
        <authorList>
            <person name="Koutsovoulos G."/>
            <person name="Danchin GJ E."/>
        </authorList>
    </citation>
    <scope>NUCLEOTIDE SEQUENCE [LARGE SCALE GENOMIC DNA]</scope>
</reference>
<dbReference type="AlphaFoldDB" id="A0A6V7XGV5"/>
<protein>
    <submittedName>
        <fullName evidence="1">Uncharacterized protein</fullName>
    </submittedName>
</protein>
<gene>
    <name evidence="1" type="ORF">MENT_LOCUS51901</name>
</gene>
<proteinExistence type="predicted"/>